<comment type="caution">
    <text evidence="2">The sequence shown here is derived from an EMBL/GenBank/DDBJ whole genome shotgun (WGS) entry which is preliminary data.</text>
</comment>
<organism evidence="2 3">
    <name type="scientific">Filobacillus milosensis</name>
    <dbReference type="NCBI Taxonomy" id="94137"/>
    <lineage>
        <taxon>Bacteria</taxon>
        <taxon>Bacillati</taxon>
        <taxon>Bacillota</taxon>
        <taxon>Bacilli</taxon>
        <taxon>Bacillales</taxon>
        <taxon>Bacillaceae</taxon>
        <taxon>Filobacillus</taxon>
    </lineage>
</organism>
<evidence type="ECO:0000313" key="2">
    <source>
        <dbReference type="EMBL" id="TFB22897.1"/>
    </source>
</evidence>
<dbReference type="EMBL" id="SOPW01000005">
    <property type="protein sequence ID" value="TFB22897.1"/>
    <property type="molecule type" value="Genomic_DNA"/>
</dbReference>
<keyword evidence="3" id="KW-1185">Reference proteome</keyword>
<name>A0A4Y8INA0_9BACI</name>
<reference evidence="2 3" key="1">
    <citation type="submission" date="2019-03" db="EMBL/GenBank/DDBJ databases">
        <authorList>
            <person name="He R.-H."/>
        </authorList>
    </citation>
    <scope>NUCLEOTIDE SEQUENCE [LARGE SCALE GENOMIC DNA]</scope>
    <source>
        <strain evidence="3">SH 714</strain>
    </source>
</reference>
<accession>A0A4Y8INA0</accession>
<sequence>MKLKNEHNSLPNHDEDKQAAKEIAHAVLFHTESALPQGSFVRSPLQEVVHLADERDKQPGDAHHYRDMDKQEELRLIRNIDAQLDEIFQEQMTS</sequence>
<dbReference type="AlphaFoldDB" id="A0A4Y8INA0"/>
<dbReference type="OrthoDB" id="2352233at2"/>
<protein>
    <submittedName>
        <fullName evidence="2">Uncharacterized protein</fullName>
    </submittedName>
</protein>
<proteinExistence type="predicted"/>
<dbReference type="Proteomes" id="UP000297975">
    <property type="component" value="Unassembled WGS sequence"/>
</dbReference>
<evidence type="ECO:0000256" key="1">
    <source>
        <dbReference type="SAM" id="MobiDB-lite"/>
    </source>
</evidence>
<gene>
    <name evidence="2" type="ORF">E3U55_06565</name>
</gene>
<evidence type="ECO:0000313" key="3">
    <source>
        <dbReference type="Proteomes" id="UP000297975"/>
    </source>
</evidence>
<feature type="region of interest" description="Disordered" evidence="1">
    <location>
        <begin position="1"/>
        <end position="21"/>
    </location>
</feature>